<feature type="transmembrane region" description="Helical" evidence="1">
    <location>
        <begin position="6"/>
        <end position="24"/>
    </location>
</feature>
<organism evidence="2">
    <name type="scientific">marine metagenome</name>
    <dbReference type="NCBI Taxonomy" id="408172"/>
    <lineage>
        <taxon>unclassified sequences</taxon>
        <taxon>metagenomes</taxon>
        <taxon>ecological metagenomes</taxon>
    </lineage>
</organism>
<name>A0A382QWH1_9ZZZZ</name>
<sequence>MGKSMPFTTIVLAMGVGALLGRLMEPSV</sequence>
<gene>
    <name evidence="2" type="ORF">METZ01_LOCUS342693</name>
</gene>
<accession>A0A382QWH1</accession>
<keyword evidence="1" id="KW-1133">Transmembrane helix</keyword>
<dbReference type="EMBL" id="UINC01117426">
    <property type="protein sequence ID" value="SVC89839.1"/>
    <property type="molecule type" value="Genomic_DNA"/>
</dbReference>
<protein>
    <submittedName>
        <fullName evidence="2">Uncharacterized protein</fullName>
    </submittedName>
</protein>
<feature type="non-terminal residue" evidence="2">
    <location>
        <position position="28"/>
    </location>
</feature>
<keyword evidence="1" id="KW-0812">Transmembrane</keyword>
<evidence type="ECO:0000256" key="1">
    <source>
        <dbReference type="SAM" id="Phobius"/>
    </source>
</evidence>
<dbReference type="AlphaFoldDB" id="A0A382QWH1"/>
<proteinExistence type="predicted"/>
<keyword evidence="1" id="KW-0472">Membrane</keyword>
<feature type="non-terminal residue" evidence="2">
    <location>
        <position position="1"/>
    </location>
</feature>
<evidence type="ECO:0000313" key="2">
    <source>
        <dbReference type="EMBL" id="SVC89839.1"/>
    </source>
</evidence>
<reference evidence="2" key="1">
    <citation type="submission" date="2018-05" db="EMBL/GenBank/DDBJ databases">
        <authorList>
            <person name="Lanie J.A."/>
            <person name="Ng W.-L."/>
            <person name="Kazmierczak K.M."/>
            <person name="Andrzejewski T.M."/>
            <person name="Davidsen T.M."/>
            <person name="Wayne K.J."/>
            <person name="Tettelin H."/>
            <person name="Glass J.I."/>
            <person name="Rusch D."/>
            <person name="Podicherti R."/>
            <person name="Tsui H.-C.T."/>
            <person name="Winkler M.E."/>
        </authorList>
    </citation>
    <scope>NUCLEOTIDE SEQUENCE</scope>
</reference>